<reference evidence="9 10" key="1">
    <citation type="journal article" date="2019" name="Microorganisms">
        <title>Paenibacillus lutrae sp. nov., A Chitinolytic Species Isolated from A River Otter in Castril Natural Park, Granada, Spain.</title>
        <authorList>
            <person name="Rodriguez M."/>
            <person name="Reina J.C."/>
            <person name="Bejar V."/>
            <person name="Llamas I."/>
        </authorList>
    </citation>
    <scope>NUCLEOTIDE SEQUENCE [LARGE SCALE GENOMIC DNA]</scope>
    <source>
        <strain evidence="9 10">N10</strain>
    </source>
</reference>
<comment type="cofactor">
    <cofactor evidence="2 5 6">
        <name>pyridoxal 5'-phosphate</name>
        <dbReference type="ChEBI" id="CHEBI:597326"/>
    </cofactor>
</comment>
<dbReference type="EC" id="5.1.1.1" evidence="5"/>
<keyword evidence="3 5" id="KW-0663">Pyridoxal phosphate</keyword>
<dbReference type="Pfam" id="PF00842">
    <property type="entry name" value="Ala_racemase_C"/>
    <property type="match status" value="1"/>
</dbReference>
<feature type="binding site" evidence="5 7">
    <location>
        <position position="322"/>
    </location>
    <ligand>
        <name>substrate</name>
    </ligand>
</feature>
<dbReference type="PANTHER" id="PTHR30511">
    <property type="entry name" value="ALANINE RACEMASE"/>
    <property type="match status" value="1"/>
</dbReference>
<feature type="domain" description="Alanine racemase C-terminal" evidence="8">
    <location>
        <begin position="253"/>
        <end position="381"/>
    </location>
</feature>
<dbReference type="NCBIfam" id="TIGR00492">
    <property type="entry name" value="alr"/>
    <property type="match status" value="1"/>
</dbReference>
<evidence type="ECO:0000259" key="8">
    <source>
        <dbReference type="SMART" id="SM01005"/>
    </source>
</evidence>
<dbReference type="InterPro" id="IPR000821">
    <property type="entry name" value="Ala_racemase"/>
</dbReference>
<proteinExistence type="inferred from homology"/>
<dbReference type="InterPro" id="IPR009006">
    <property type="entry name" value="Ala_racemase/Decarboxylase_C"/>
</dbReference>
<dbReference type="FunFam" id="3.20.20.10:FF:000002">
    <property type="entry name" value="Alanine racemase"/>
    <property type="match status" value="1"/>
</dbReference>
<dbReference type="Proteomes" id="UP000490800">
    <property type="component" value="Unassembled WGS sequence"/>
</dbReference>
<dbReference type="GO" id="GO:0005829">
    <property type="term" value="C:cytosol"/>
    <property type="evidence" value="ECO:0007669"/>
    <property type="project" value="TreeGrafter"/>
</dbReference>
<feature type="active site" description="Proton acceptor; specific for L-alanine" evidence="5">
    <location>
        <position position="274"/>
    </location>
</feature>
<comment type="catalytic activity">
    <reaction evidence="1 5">
        <text>L-alanine = D-alanine</text>
        <dbReference type="Rhea" id="RHEA:20249"/>
        <dbReference type="ChEBI" id="CHEBI:57416"/>
        <dbReference type="ChEBI" id="CHEBI:57972"/>
        <dbReference type="EC" id="5.1.1.1"/>
    </reaction>
</comment>
<comment type="function">
    <text evidence="5">Catalyzes the interconversion of L-alanine and D-alanine. May also act on other amino acids.</text>
</comment>
<keyword evidence="10" id="KW-1185">Reference proteome</keyword>
<dbReference type="PANTHER" id="PTHR30511:SF0">
    <property type="entry name" value="ALANINE RACEMASE, CATABOLIC-RELATED"/>
    <property type="match status" value="1"/>
</dbReference>
<comment type="pathway">
    <text evidence="5">Amino-acid biosynthesis; D-alanine biosynthesis; D-alanine from L-alanine: step 1/1.</text>
</comment>
<dbReference type="PROSITE" id="PS00395">
    <property type="entry name" value="ALANINE_RACEMASE"/>
    <property type="match status" value="1"/>
</dbReference>
<protein>
    <recommendedName>
        <fullName evidence="5">Alanine racemase</fullName>
        <ecNumber evidence="5">5.1.1.1</ecNumber>
    </recommendedName>
</protein>
<dbReference type="Gene3D" id="3.20.20.10">
    <property type="entry name" value="Alanine racemase"/>
    <property type="match status" value="1"/>
</dbReference>
<evidence type="ECO:0000256" key="4">
    <source>
        <dbReference type="ARBA" id="ARBA00023235"/>
    </source>
</evidence>
<evidence type="ECO:0000256" key="6">
    <source>
        <dbReference type="PIRSR" id="PIRSR600821-50"/>
    </source>
</evidence>
<dbReference type="GO" id="GO:0008784">
    <property type="term" value="F:alanine racemase activity"/>
    <property type="evidence" value="ECO:0007669"/>
    <property type="project" value="UniProtKB-UniRule"/>
</dbReference>
<name>A0A7X3FKL0_9BACL</name>
<comment type="caution">
    <text evidence="9">The sequence shown here is derived from an EMBL/GenBank/DDBJ whole genome shotgun (WGS) entry which is preliminary data.</text>
</comment>
<feature type="modified residue" description="N6-(pyridoxal phosphate)lysine" evidence="5 6">
    <location>
        <position position="39"/>
    </location>
</feature>
<dbReference type="GO" id="GO:0030170">
    <property type="term" value="F:pyridoxal phosphate binding"/>
    <property type="evidence" value="ECO:0007669"/>
    <property type="project" value="UniProtKB-UniRule"/>
</dbReference>
<dbReference type="Gene3D" id="2.40.37.10">
    <property type="entry name" value="Lyase, Ornithine Decarboxylase, Chain A, domain 1"/>
    <property type="match status" value="1"/>
</dbReference>
<comment type="similarity">
    <text evidence="5">Belongs to the alanine racemase family.</text>
</comment>
<organism evidence="9 10">
    <name type="scientific">Paenibacillus lutrae</name>
    <dbReference type="NCBI Taxonomy" id="2078573"/>
    <lineage>
        <taxon>Bacteria</taxon>
        <taxon>Bacillati</taxon>
        <taxon>Bacillota</taxon>
        <taxon>Bacilli</taxon>
        <taxon>Bacillales</taxon>
        <taxon>Paenibacillaceae</taxon>
        <taxon>Paenibacillus</taxon>
    </lineage>
</organism>
<evidence type="ECO:0000256" key="3">
    <source>
        <dbReference type="ARBA" id="ARBA00022898"/>
    </source>
</evidence>
<dbReference type="SMART" id="SM01005">
    <property type="entry name" value="Ala_racemase_C"/>
    <property type="match status" value="1"/>
</dbReference>
<evidence type="ECO:0000313" key="9">
    <source>
        <dbReference type="EMBL" id="MVP01471.1"/>
    </source>
</evidence>
<feature type="active site" description="Proton acceptor; specific for D-alanine" evidence="5">
    <location>
        <position position="39"/>
    </location>
</feature>
<dbReference type="Pfam" id="PF01168">
    <property type="entry name" value="Ala_racemase_N"/>
    <property type="match status" value="1"/>
</dbReference>
<dbReference type="SUPFAM" id="SSF50621">
    <property type="entry name" value="Alanine racemase C-terminal domain-like"/>
    <property type="match status" value="1"/>
</dbReference>
<evidence type="ECO:0000256" key="2">
    <source>
        <dbReference type="ARBA" id="ARBA00001933"/>
    </source>
</evidence>
<dbReference type="GO" id="GO:0009252">
    <property type="term" value="P:peptidoglycan biosynthetic process"/>
    <property type="evidence" value="ECO:0007669"/>
    <property type="project" value="TreeGrafter"/>
</dbReference>
<evidence type="ECO:0000256" key="5">
    <source>
        <dbReference type="HAMAP-Rule" id="MF_01201"/>
    </source>
</evidence>
<dbReference type="InterPro" id="IPR001608">
    <property type="entry name" value="Ala_racemase_N"/>
</dbReference>
<dbReference type="AlphaFoldDB" id="A0A7X3FKL0"/>
<dbReference type="SUPFAM" id="SSF51419">
    <property type="entry name" value="PLP-binding barrel"/>
    <property type="match status" value="1"/>
</dbReference>
<gene>
    <name evidence="9" type="primary">alr</name>
    <name evidence="9" type="ORF">EDM21_18395</name>
</gene>
<keyword evidence="4 5" id="KW-0413">Isomerase</keyword>
<dbReference type="UniPathway" id="UPA00042">
    <property type="reaction ID" value="UER00497"/>
</dbReference>
<dbReference type="GO" id="GO:0030632">
    <property type="term" value="P:D-alanine biosynthetic process"/>
    <property type="evidence" value="ECO:0007669"/>
    <property type="project" value="UniProtKB-UniRule"/>
</dbReference>
<dbReference type="InterPro" id="IPR029066">
    <property type="entry name" value="PLP-binding_barrel"/>
</dbReference>
<evidence type="ECO:0000313" key="10">
    <source>
        <dbReference type="Proteomes" id="UP000490800"/>
    </source>
</evidence>
<feature type="binding site" evidence="5 7">
    <location>
        <position position="142"/>
    </location>
    <ligand>
        <name>substrate</name>
    </ligand>
</feature>
<dbReference type="InterPro" id="IPR011079">
    <property type="entry name" value="Ala_racemase_C"/>
</dbReference>
<accession>A0A7X3FKL0</accession>
<evidence type="ECO:0000256" key="7">
    <source>
        <dbReference type="PIRSR" id="PIRSR600821-52"/>
    </source>
</evidence>
<dbReference type="RefSeq" id="WP_166542086.1">
    <property type="nucleotide sequence ID" value="NZ_RHLK01000012.1"/>
</dbReference>
<dbReference type="EMBL" id="RHLK01000012">
    <property type="protein sequence ID" value="MVP01471.1"/>
    <property type="molecule type" value="Genomic_DNA"/>
</dbReference>
<dbReference type="FunFam" id="2.40.37.10:FF:000006">
    <property type="entry name" value="Alanine racemase"/>
    <property type="match status" value="1"/>
</dbReference>
<dbReference type="InterPro" id="IPR020622">
    <property type="entry name" value="Ala_racemase_pyridoxalP-BS"/>
</dbReference>
<sequence length="402" mass="43927">MDAFYRPTYVEISLDALRSNIGNFRRMLPDSMHIMAVVKADAYGHGAVEVAQVVMECGATYLAVAFLDEAIELRNAGITAPILVLGYTPAGGIGLALEHDITLTVYTNEMLEAAEEYAAAHKETNLRQDLHIHIKIDSGMGRIGLFDEGEAVAFIEKALNTPGIRVEGLFTHYAKADEADKAYTYKQYDKFSRIVHKALALAPAGIPFIHSGNSATAIDLPDYSYNMVRLGISMYGLYPSEEVDKQRIELKPVLSLKTGIIHHKTLPEGSGVSYGAIYETQGDEQIATLPVGYADGFSRLLSGKADGLVRGRRVPVVGRICMDQCMINVTDVPEAKLGDEVVLIGSQGEECITADEIAEKLGTINYEVTCMISHRVPRIYISGGQRVKVINSLQRSHFSRGV</sequence>
<evidence type="ECO:0000256" key="1">
    <source>
        <dbReference type="ARBA" id="ARBA00000316"/>
    </source>
</evidence>
<dbReference type="PRINTS" id="PR00992">
    <property type="entry name" value="ALARACEMASE"/>
</dbReference>
<dbReference type="HAMAP" id="MF_01201">
    <property type="entry name" value="Ala_racemase"/>
    <property type="match status" value="1"/>
</dbReference>
<dbReference type="CDD" id="cd00430">
    <property type="entry name" value="PLPDE_III_AR"/>
    <property type="match status" value="1"/>
</dbReference>